<reference evidence="2 3" key="1">
    <citation type="journal article" date="2016" name="Biochim. Biophys. Acta">
        <title>Characterization of red-shifted phycobilisomes isolated from the chlorophyll f-containing cyanobacterium Halomicronema hongdechloris.</title>
        <authorList>
            <person name="Li Y."/>
            <person name="Lin Y."/>
            <person name="Garvey C.J."/>
            <person name="Birch D."/>
            <person name="Corkery R.W."/>
            <person name="Loughlin P.C."/>
            <person name="Scheer H."/>
            <person name="Willows R.D."/>
            <person name="Chen M."/>
        </authorList>
    </citation>
    <scope>NUCLEOTIDE SEQUENCE [LARGE SCALE GENOMIC DNA]</scope>
    <source>
        <strain evidence="2 3">C2206</strain>
    </source>
</reference>
<sequence length="129" mass="14568">MPNRALDWFRQAQRDLSQAEASEQAGRYEWACFAAHQAAEKAVKALHLHQGQQAWGHLVARLLAELPNNHLVPPLLIEQAKVLDNFYIPTRYPDSHAEGSPFEHYGPLQSREALRYAGAILEFVRDGLA</sequence>
<dbReference type="PROSITE" id="PS50910">
    <property type="entry name" value="HEPN"/>
    <property type="match status" value="1"/>
</dbReference>
<protein>
    <recommendedName>
        <fullName evidence="1">HEPN domain-containing protein</fullName>
    </recommendedName>
</protein>
<accession>A0A1Z3HH34</accession>
<evidence type="ECO:0000313" key="3">
    <source>
        <dbReference type="Proteomes" id="UP000191901"/>
    </source>
</evidence>
<dbReference type="KEGG" id="hhg:XM38_005070"/>
<feature type="domain" description="HEPN" evidence="1">
    <location>
        <begin position="9"/>
        <end position="120"/>
    </location>
</feature>
<dbReference type="AlphaFoldDB" id="A0A1Z3HH34"/>
<proteinExistence type="predicted"/>
<dbReference type="Pfam" id="PF05168">
    <property type="entry name" value="HEPN"/>
    <property type="match status" value="1"/>
</dbReference>
<dbReference type="Proteomes" id="UP000191901">
    <property type="component" value="Chromosome"/>
</dbReference>
<dbReference type="SUPFAM" id="SSF81593">
    <property type="entry name" value="Nucleotidyltransferase substrate binding subunit/domain"/>
    <property type="match status" value="1"/>
</dbReference>
<gene>
    <name evidence="2" type="ORF">XM38_005070</name>
</gene>
<evidence type="ECO:0000259" key="1">
    <source>
        <dbReference type="PROSITE" id="PS50910"/>
    </source>
</evidence>
<dbReference type="Gene3D" id="1.20.120.330">
    <property type="entry name" value="Nucleotidyltransferases domain 2"/>
    <property type="match status" value="1"/>
</dbReference>
<organism evidence="2 3">
    <name type="scientific">Halomicronema hongdechloris C2206</name>
    <dbReference type="NCBI Taxonomy" id="1641165"/>
    <lineage>
        <taxon>Bacteria</taxon>
        <taxon>Bacillati</taxon>
        <taxon>Cyanobacteriota</taxon>
        <taxon>Cyanophyceae</taxon>
        <taxon>Nodosilineales</taxon>
        <taxon>Nodosilineaceae</taxon>
        <taxon>Halomicronema</taxon>
    </lineage>
</organism>
<dbReference type="RefSeq" id="WP_088428986.1">
    <property type="nucleotide sequence ID" value="NZ_CP021983.2"/>
</dbReference>
<dbReference type="InterPro" id="IPR007842">
    <property type="entry name" value="HEPN_dom"/>
</dbReference>
<name>A0A1Z3HH34_9CYAN</name>
<dbReference type="SMART" id="SM00748">
    <property type="entry name" value="HEPN"/>
    <property type="match status" value="1"/>
</dbReference>
<dbReference type="STRING" id="1641165.XM38_19265"/>
<keyword evidence="3" id="KW-1185">Reference proteome</keyword>
<dbReference type="OrthoDB" id="9808176at2"/>
<dbReference type="EMBL" id="CP021983">
    <property type="protein sequence ID" value="ASC69580.1"/>
    <property type="molecule type" value="Genomic_DNA"/>
</dbReference>
<evidence type="ECO:0000313" key="2">
    <source>
        <dbReference type="EMBL" id="ASC69580.1"/>
    </source>
</evidence>